<name>A0A514A337_9CAUD</name>
<proteinExistence type="predicted"/>
<dbReference type="RefSeq" id="YP_010652663.1">
    <property type="nucleotide sequence ID" value="NC_070788.1"/>
</dbReference>
<dbReference type="Proteomes" id="UP000316333">
    <property type="component" value="Segment"/>
</dbReference>
<dbReference type="EMBL" id="MK919469">
    <property type="protein sequence ID" value="QDH47642.1"/>
    <property type="molecule type" value="Genomic_DNA"/>
</dbReference>
<evidence type="ECO:0000313" key="2">
    <source>
        <dbReference type="Proteomes" id="UP000316333"/>
    </source>
</evidence>
<dbReference type="KEGG" id="vg:77928488"/>
<reference evidence="1 2" key="1">
    <citation type="submission" date="2019-05" db="EMBL/GenBank/DDBJ databases">
        <authorList>
            <person name="Bortz R.L."/>
            <person name="Snisky T."/>
            <person name="Capreri D."/>
            <person name="Dobina S."/>
            <person name="Lemmon M."/>
            <person name="Nisperos M."/>
            <person name="Soffer N."/>
            <person name="Tsuchihashi K."/>
            <person name="Butela K.A."/>
            <person name="Garlena R.A."/>
            <person name="Russell D.A."/>
            <person name="Pope W.H."/>
            <person name="Jacobs-Sera D."/>
            <person name="Hatfull G.F."/>
        </authorList>
    </citation>
    <scope>NUCLEOTIDE SEQUENCE [LARGE SCALE GENOMIC DNA]</scope>
</reference>
<gene>
    <name evidence="1" type="primary">39</name>
    <name evidence="1" type="ORF">SEA_MADELINE_39</name>
</gene>
<keyword evidence="2" id="KW-1185">Reference proteome</keyword>
<protein>
    <submittedName>
        <fullName evidence="1">Uncharacterized protein</fullName>
    </submittedName>
</protein>
<evidence type="ECO:0000313" key="1">
    <source>
        <dbReference type="EMBL" id="QDH47642.1"/>
    </source>
</evidence>
<sequence>MLFEKARMRRAIRGLDWMDTLPLADTSAQMIRIRTHAGMFPISESDGALLVWGFDEQPGAFQFLVVRLTEREADRVFAADPYTVGVLEPVRRRLRHRQAILVVQNGPELHARPLTVPRWGSEQKFIDELDAAAASCPAFRLAHRKSSVPGMQSFAEGLVRELSLA</sequence>
<organism evidence="1 2">
    <name type="scientific">Gordonia phage Madeline</name>
    <dbReference type="NCBI Taxonomy" id="2591189"/>
    <lineage>
        <taxon>Viruses</taxon>
        <taxon>Duplodnaviria</taxon>
        <taxon>Heunggongvirae</taxon>
        <taxon>Uroviricota</taxon>
        <taxon>Caudoviricetes</taxon>
        <taxon>Nymbaxtervirinae</taxon>
        <taxon>Nymphadoravirus</taxon>
        <taxon>Nymphadoravirus madeline</taxon>
    </lineage>
</organism>
<accession>A0A514A337</accession>
<dbReference type="GeneID" id="77928488"/>